<evidence type="ECO:0000313" key="5">
    <source>
        <dbReference type="Proteomes" id="UP001169242"/>
    </source>
</evidence>
<dbReference type="InterPro" id="IPR036890">
    <property type="entry name" value="HATPase_C_sf"/>
</dbReference>
<accession>A0AA42J221</accession>
<feature type="domain" description="Sensor histidine kinase NatK-like C-terminal" evidence="3">
    <location>
        <begin position="461"/>
        <end position="563"/>
    </location>
</feature>
<dbReference type="SUPFAM" id="SSF55874">
    <property type="entry name" value="ATPase domain of HSP90 chaperone/DNA topoisomerase II/histidine kinase"/>
    <property type="match status" value="1"/>
</dbReference>
<evidence type="ECO:0000256" key="1">
    <source>
        <dbReference type="SAM" id="Phobius"/>
    </source>
</evidence>
<dbReference type="EMBL" id="JAQIFT010000061">
    <property type="protein sequence ID" value="MDA3733189.1"/>
    <property type="molecule type" value="Genomic_DNA"/>
</dbReference>
<keyword evidence="1" id="KW-0472">Membrane</keyword>
<dbReference type="Pfam" id="PF08269">
    <property type="entry name" value="dCache_2"/>
    <property type="match status" value="1"/>
</dbReference>
<dbReference type="Pfam" id="PF14501">
    <property type="entry name" value="HATPase_c_5"/>
    <property type="match status" value="1"/>
</dbReference>
<proteinExistence type="predicted"/>
<evidence type="ECO:0000313" key="4">
    <source>
        <dbReference type="EMBL" id="MDA3733189.1"/>
    </source>
</evidence>
<dbReference type="PANTHER" id="PTHR40448">
    <property type="entry name" value="TWO-COMPONENT SENSOR HISTIDINE KINASE"/>
    <property type="match status" value="1"/>
</dbReference>
<evidence type="ECO:0000259" key="3">
    <source>
        <dbReference type="Pfam" id="PF14501"/>
    </source>
</evidence>
<dbReference type="PANTHER" id="PTHR40448:SF1">
    <property type="entry name" value="TWO-COMPONENT SENSOR HISTIDINE KINASE"/>
    <property type="match status" value="1"/>
</dbReference>
<organism evidence="4 5">
    <name type="scientific">Holtiella tumoricola</name>
    <dbReference type="NCBI Taxonomy" id="3018743"/>
    <lineage>
        <taxon>Bacteria</taxon>
        <taxon>Bacillati</taxon>
        <taxon>Bacillota</taxon>
        <taxon>Clostridia</taxon>
        <taxon>Lachnospirales</taxon>
        <taxon>Cellulosilyticaceae</taxon>
        <taxon>Holtiella</taxon>
    </lineage>
</organism>
<keyword evidence="5" id="KW-1185">Reference proteome</keyword>
<reference evidence="4" key="1">
    <citation type="journal article" date="2023" name="Int. J. Syst. Evol. Microbiol.">
        <title>&lt;i&gt;Holtiella tumoricola&lt;/i&gt; gen. nov. sp. nov., isolated from a human clinical sample.</title>
        <authorList>
            <person name="Allen-Vercoe E."/>
            <person name="Daigneault M.C."/>
            <person name="Vancuren S.J."/>
            <person name="Cochrane K."/>
            <person name="O'Neal L.L."/>
            <person name="Sankaranarayanan K."/>
            <person name="Lawson P.A."/>
        </authorList>
    </citation>
    <scope>NUCLEOTIDE SEQUENCE</scope>
    <source>
        <strain evidence="4">CC70A</strain>
    </source>
</reference>
<evidence type="ECO:0000259" key="2">
    <source>
        <dbReference type="Pfam" id="PF08269"/>
    </source>
</evidence>
<dbReference type="InterPro" id="IPR004010">
    <property type="entry name" value="Double_Cache_2"/>
</dbReference>
<feature type="transmembrane region" description="Helical" evidence="1">
    <location>
        <begin position="323"/>
        <end position="344"/>
    </location>
</feature>
<feature type="transmembrane region" description="Helical" evidence="1">
    <location>
        <begin position="15"/>
        <end position="36"/>
    </location>
</feature>
<feature type="domain" description="Double Cache" evidence="2">
    <location>
        <begin position="173"/>
        <end position="305"/>
    </location>
</feature>
<dbReference type="GO" id="GO:0042802">
    <property type="term" value="F:identical protein binding"/>
    <property type="evidence" value="ECO:0007669"/>
    <property type="project" value="TreeGrafter"/>
</dbReference>
<keyword evidence="1" id="KW-1133">Transmembrane helix</keyword>
<dbReference type="Proteomes" id="UP001169242">
    <property type="component" value="Unassembled WGS sequence"/>
</dbReference>
<protein>
    <submittedName>
        <fullName evidence="4">GHKL domain-containing protein</fullName>
    </submittedName>
</protein>
<dbReference type="RefSeq" id="WP_271013076.1">
    <property type="nucleotide sequence ID" value="NZ_JAQIFT010000061.1"/>
</dbReference>
<gene>
    <name evidence="4" type="ORF">PBV87_17060</name>
</gene>
<comment type="caution">
    <text evidence="4">The sequence shown here is derived from an EMBL/GenBank/DDBJ whole genome shotgun (WGS) entry which is preliminary data.</text>
</comment>
<name>A0AA42J221_9FIRM</name>
<dbReference type="Gene3D" id="3.30.565.10">
    <property type="entry name" value="Histidine kinase-like ATPase, C-terminal domain"/>
    <property type="match status" value="1"/>
</dbReference>
<sequence length="565" mass="65680">MTDVKGKPRQDKLRLYIGASVILILISISLFATYVFGTKKMYDESVNNVYTTILEFQEGSLKETVERTIKDVELERSRVMNELESFYKSIGTFSEEKLENDRIENLLKAFKDIHIVNEYSVKTHWMIWDHTQGALKYTNDEVAQDIDTQGAFEAHIIKHYKYKMIFKTLSDEYTIVMGTKEADIDEAVKAVSANKIRELALDDGGYVWVDEIVNYGEADEYAIRLVQPNLSDTEGMLLSMEEKDADINFPFLNELEDIKKYGESTNKYYYKKKDSSEFGLKLGYTKLYPRYNWMIGTGIYLEELEQYHIQNIKRFEEELKKQICITLVNFVLLLFIVLITGGLLSRYYSFKKQELLEERNKILEGHYQILGKKYDKTHEVLHDVKNHLASIYCLAMETQSQQLVNYIKSMNNDLSKLSHTVLTGNKMLDIILNDKMETMQKEDIQFDYNIQDVQLGFIEDKDLVSLLANAFNNAIEGAKRSEAKTIHFNLYAYNQAFITFKLVNSCDTLPKTKGNQLITTKEDKDFHGYGMKSMYKTAEKYEGRLGWEYSKEAKEFTLSITLPKA</sequence>
<dbReference type="AlphaFoldDB" id="A0AA42J221"/>
<keyword evidence="1" id="KW-0812">Transmembrane</keyword>
<dbReference type="InterPro" id="IPR032834">
    <property type="entry name" value="NatK-like_C"/>
</dbReference>
<dbReference type="Gene3D" id="3.30.450.20">
    <property type="entry name" value="PAS domain"/>
    <property type="match status" value="1"/>
</dbReference>
<dbReference type="CDD" id="cd16935">
    <property type="entry name" value="HATPase_AgrC-ComD-like"/>
    <property type="match status" value="1"/>
</dbReference>